<proteinExistence type="predicted"/>
<dbReference type="AlphaFoldDB" id="A0AA35T7E9"/>
<gene>
    <name evidence="1" type="ORF">GBAR_LOCUS23644</name>
</gene>
<organism evidence="1 2">
    <name type="scientific">Geodia barretti</name>
    <name type="common">Barrett's horny sponge</name>
    <dbReference type="NCBI Taxonomy" id="519541"/>
    <lineage>
        <taxon>Eukaryota</taxon>
        <taxon>Metazoa</taxon>
        <taxon>Porifera</taxon>
        <taxon>Demospongiae</taxon>
        <taxon>Heteroscleromorpha</taxon>
        <taxon>Tetractinellida</taxon>
        <taxon>Astrophorina</taxon>
        <taxon>Geodiidae</taxon>
        <taxon>Geodia</taxon>
    </lineage>
</organism>
<dbReference type="Proteomes" id="UP001174909">
    <property type="component" value="Unassembled WGS sequence"/>
</dbReference>
<protein>
    <submittedName>
        <fullName evidence="1">Uncharacterized protein</fullName>
    </submittedName>
</protein>
<evidence type="ECO:0000313" key="2">
    <source>
        <dbReference type="Proteomes" id="UP001174909"/>
    </source>
</evidence>
<comment type="caution">
    <text evidence="1">The sequence shown here is derived from an EMBL/GenBank/DDBJ whole genome shotgun (WGS) entry which is preliminary data.</text>
</comment>
<evidence type="ECO:0000313" key="1">
    <source>
        <dbReference type="EMBL" id="CAI8042649.1"/>
    </source>
</evidence>
<reference evidence="1" key="1">
    <citation type="submission" date="2023-03" db="EMBL/GenBank/DDBJ databases">
        <authorList>
            <person name="Steffen K."/>
            <person name="Cardenas P."/>
        </authorList>
    </citation>
    <scope>NUCLEOTIDE SEQUENCE</scope>
</reference>
<name>A0AA35T7E9_GEOBA</name>
<accession>A0AA35T7E9</accession>
<keyword evidence="2" id="KW-1185">Reference proteome</keyword>
<dbReference type="EMBL" id="CASHTH010003277">
    <property type="protein sequence ID" value="CAI8042649.1"/>
    <property type="molecule type" value="Genomic_DNA"/>
</dbReference>
<sequence>MMTTPFLSSSLAHPISIRQTPATAVMASGMTLIPQGQQLYAANTAIFPIPMSVSQGHGGFLPTVSVQGMVGGTPAIYHSGLDRAQAAALLSQHNMSTRLLIAPATEISAMPVNTEEKYELKVSCIT</sequence>